<evidence type="ECO:0000313" key="2">
    <source>
        <dbReference type="EMBL" id="MDC2954517.1"/>
    </source>
</evidence>
<evidence type="ECO:0000313" key="3">
    <source>
        <dbReference type="Proteomes" id="UP001221328"/>
    </source>
</evidence>
<dbReference type="PROSITE" id="PS50801">
    <property type="entry name" value="STAS"/>
    <property type="match status" value="1"/>
</dbReference>
<gene>
    <name evidence="2" type="ORF">PO587_08605</name>
</gene>
<comment type="caution">
    <text evidence="2">The sequence shown here is derived from an EMBL/GenBank/DDBJ whole genome shotgun (WGS) entry which is preliminary data.</text>
</comment>
<feature type="domain" description="STAS" evidence="1">
    <location>
        <begin position="1"/>
        <end position="89"/>
    </location>
</feature>
<dbReference type="InterPro" id="IPR002645">
    <property type="entry name" value="STAS_dom"/>
</dbReference>
<dbReference type="InterPro" id="IPR036513">
    <property type="entry name" value="STAS_dom_sf"/>
</dbReference>
<organism evidence="2 3">
    <name type="scientific">Streptomyces gilvifuscus</name>
    <dbReference type="NCBI Taxonomy" id="1550617"/>
    <lineage>
        <taxon>Bacteria</taxon>
        <taxon>Bacillati</taxon>
        <taxon>Actinomycetota</taxon>
        <taxon>Actinomycetes</taxon>
        <taxon>Kitasatosporales</taxon>
        <taxon>Streptomycetaceae</taxon>
        <taxon>Streptomyces</taxon>
    </lineage>
</organism>
<protein>
    <submittedName>
        <fullName evidence="2">STAS domain-containing protein</fullName>
    </submittedName>
</protein>
<accession>A0ABT5FPR3</accession>
<dbReference type="Proteomes" id="UP001221328">
    <property type="component" value="Unassembled WGS sequence"/>
</dbReference>
<dbReference type="EMBL" id="JAQOSK010000003">
    <property type="protein sequence ID" value="MDC2954517.1"/>
    <property type="molecule type" value="Genomic_DNA"/>
</dbReference>
<sequence length="111" mass="11870">MGTRISLSPGGRTATLTVDSDIDDRARPAIESAAAGLPLSVRYLTLDLTRVDFVDSALLHLVRTVDRSVTGRGGLLRIAGLRPQPSRLLALAADLWPDVRWEAYGACSGLN</sequence>
<dbReference type="SUPFAM" id="SSF52091">
    <property type="entry name" value="SpoIIaa-like"/>
    <property type="match status" value="1"/>
</dbReference>
<name>A0ABT5FPR3_9ACTN</name>
<proteinExistence type="predicted"/>
<keyword evidence="3" id="KW-1185">Reference proteome</keyword>
<reference evidence="2 3" key="1">
    <citation type="journal article" date="2015" name="Int. J. Syst. Evol. Microbiol.">
        <title>Streptomyces gilvifuscus sp. nov., an actinomycete that produces antibacterial compounds isolated from soil.</title>
        <authorList>
            <person name="Nguyen T.M."/>
            <person name="Kim J."/>
        </authorList>
    </citation>
    <scope>NUCLEOTIDE SEQUENCE [LARGE SCALE GENOMIC DNA]</scope>
    <source>
        <strain evidence="2 3">T113</strain>
    </source>
</reference>
<dbReference type="Gene3D" id="3.30.750.24">
    <property type="entry name" value="STAS domain"/>
    <property type="match status" value="1"/>
</dbReference>
<dbReference type="RefSeq" id="WP_200700221.1">
    <property type="nucleotide sequence ID" value="NZ_JAQOSK010000003.1"/>
</dbReference>
<evidence type="ECO:0000259" key="1">
    <source>
        <dbReference type="PROSITE" id="PS50801"/>
    </source>
</evidence>
<dbReference type="CDD" id="cd07043">
    <property type="entry name" value="STAS_anti-anti-sigma_factors"/>
    <property type="match status" value="1"/>
</dbReference>
<dbReference type="Pfam" id="PF01740">
    <property type="entry name" value="STAS"/>
    <property type="match status" value="1"/>
</dbReference>